<dbReference type="PANTHER" id="PTHR18964:SF149">
    <property type="entry name" value="BIFUNCTIONAL UDP-N-ACETYLGLUCOSAMINE 2-EPIMERASE_N-ACETYLMANNOSAMINE KINASE"/>
    <property type="match status" value="1"/>
</dbReference>
<comment type="similarity">
    <text evidence="1">Belongs to the ROK (NagC/XylR) family.</text>
</comment>
<proteinExistence type="inferred from homology"/>
<dbReference type="SUPFAM" id="SSF53067">
    <property type="entry name" value="Actin-like ATPase domain"/>
    <property type="match status" value="1"/>
</dbReference>
<gene>
    <name evidence="2" type="primary">glcK</name>
    <name evidence="2" type="ORF">Pan181_52530</name>
</gene>
<dbReference type="EMBL" id="CP036278">
    <property type="protein sequence ID" value="QDU59012.1"/>
    <property type="molecule type" value="Genomic_DNA"/>
</dbReference>
<evidence type="ECO:0000313" key="3">
    <source>
        <dbReference type="Proteomes" id="UP000315750"/>
    </source>
</evidence>
<dbReference type="Proteomes" id="UP000315750">
    <property type="component" value="Chromosome"/>
</dbReference>
<dbReference type="Pfam" id="PF00480">
    <property type="entry name" value="ROK"/>
    <property type="match status" value="1"/>
</dbReference>
<reference evidence="2 3" key="1">
    <citation type="submission" date="2019-02" db="EMBL/GenBank/DDBJ databases">
        <title>Deep-cultivation of Planctomycetes and their phenomic and genomic characterization uncovers novel biology.</title>
        <authorList>
            <person name="Wiegand S."/>
            <person name="Jogler M."/>
            <person name="Boedeker C."/>
            <person name="Pinto D."/>
            <person name="Vollmers J."/>
            <person name="Rivas-Marin E."/>
            <person name="Kohn T."/>
            <person name="Peeters S.H."/>
            <person name="Heuer A."/>
            <person name="Rast P."/>
            <person name="Oberbeckmann S."/>
            <person name="Bunk B."/>
            <person name="Jeske O."/>
            <person name="Meyerdierks A."/>
            <person name="Storesund J.E."/>
            <person name="Kallscheuer N."/>
            <person name="Luecker S."/>
            <person name="Lage O.M."/>
            <person name="Pohl T."/>
            <person name="Merkel B.J."/>
            <person name="Hornburger P."/>
            <person name="Mueller R.-W."/>
            <person name="Bruemmer F."/>
            <person name="Labrenz M."/>
            <person name="Spormann A.M."/>
            <person name="Op den Camp H."/>
            <person name="Overmann J."/>
            <person name="Amann R."/>
            <person name="Jetten M.S.M."/>
            <person name="Mascher T."/>
            <person name="Medema M.H."/>
            <person name="Devos D.P."/>
            <person name="Kaster A.-K."/>
            <person name="Ovreas L."/>
            <person name="Rohde M."/>
            <person name="Galperin M.Y."/>
            <person name="Jogler C."/>
        </authorList>
    </citation>
    <scope>NUCLEOTIDE SEQUENCE [LARGE SCALE GENOMIC DNA]</scope>
    <source>
        <strain evidence="2 3">Pan181</strain>
    </source>
</reference>
<accession>A0A518AWB4</accession>
<evidence type="ECO:0000313" key="2">
    <source>
        <dbReference type="EMBL" id="QDU59012.1"/>
    </source>
</evidence>
<keyword evidence="2" id="KW-0808">Transferase</keyword>
<dbReference type="InterPro" id="IPR000600">
    <property type="entry name" value="ROK"/>
</dbReference>
<keyword evidence="3" id="KW-1185">Reference proteome</keyword>
<dbReference type="GO" id="GO:0004340">
    <property type="term" value="F:glucokinase activity"/>
    <property type="evidence" value="ECO:0007669"/>
    <property type="project" value="UniProtKB-EC"/>
</dbReference>
<dbReference type="RefSeq" id="WP_145251627.1">
    <property type="nucleotide sequence ID" value="NZ_CP036278.1"/>
</dbReference>
<sequence>MAEIETFLPLDQAKLPLFAGIDVGGTNIKIGIVDSTGERIAFTKIETRQEEGPQRAAERSAESLASLIDAVGGKPTDVVRAGLATPGPMDIPAGLLLQPGNLRAWHFSPVRDLFSQACGVPVTFANDANAASFGEFWTGAGAEVRNMVLFTLGTGVGGGIIVDGRLLVGSHGAGGEVGHIVIDCRDDAPNNTCNLRGTLEGYCGAYGVLARTRTAIAQSDGNTSLAKLEGDDLTPLAIAEAAEAGDELATSIIMETAKMLAIGMASVIHTVDPESVVIGGAMTFGGAGNALGERFLEEVRTQTRKRIFENLKDTIAIDFARLGGDAGYIGAAGLACDDYQTEQK</sequence>
<dbReference type="InterPro" id="IPR049874">
    <property type="entry name" value="ROK_cs"/>
</dbReference>
<dbReference type="PROSITE" id="PS01125">
    <property type="entry name" value="ROK"/>
    <property type="match status" value="1"/>
</dbReference>
<dbReference type="PANTHER" id="PTHR18964">
    <property type="entry name" value="ROK (REPRESSOR, ORF, KINASE) FAMILY"/>
    <property type="match status" value="1"/>
</dbReference>
<dbReference type="KEGG" id="amuc:Pan181_52530"/>
<name>A0A518AWB4_9BACT</name>
<dbReference type="AlphaFoldDB" id="A0A518AWB4"/>
<protein>
    <submittedName>
        <fullName evidence="2">Glucokinase</fullName>
        <ecNumber evidence="2">2.7.1.2</ecNumber>
    </submittedName>
</protein>
<dbReference type="Gene3D" id="3.30.420.40">
    <property type="match status" value="2"/>
</dbReference>
<dbReference type="EC" id="2.7.1.2" evidence="2"/>
<evidence type="ECO:0000256" key="1">
    <source>
        <dbReference type="ARBA" id="ARBA00006479"/>
    </source>
</evidence>
<organism evidence="2 3">
    <name type="scientific">Aeoliella mucimassa</name>
    <dbReference type="NCBI Taxonomy" id="2527972"/>
    <lineage>
        <taxon>Bacteria</taxon>
        <taxon>Pseudomonadati</taxon>
        <taxon>Planctomycetota</taxon>
        <taxon>Planctomycetia</taxon>
        <taxon>Pirellulales</taxon>
        <taxon>Lacipirellulaceae</taxon>
        <taxon>Aeoliella</taxon>
    </lineage>
</organism>
<dbReference type="InterPro" id="IPR043129">
    <property type="entry name" value="ATPase_NBD"/>
</dbReference>
<dbReference type="OrthoDB" id="9795247at2"/>
<keyword evidence="2" id="KW-0418">Kinase</keyword>